<dbReference type="NCBIfam" id="TIGR01988">
    <property type="entry name" value="Ubi-OHases"/>
    <property type="match status" value="1"/>
</dbReference>
<keyword evidence="9" id="KW-0830">Ubiquinone</keyword>
<protein>
    <submittedName>
        <fullName evidence="9">Ubiquinone biosynthesis protein UbiH</fullName>
    </submittedName>
</protein>
<comment type="caution">
    <text evidence="9">The sequence shown here is derived from an EMBL/GenBank/DDBJ whole genome shotgun (WGS) entry which is preliminary data.</text>
</comment>
<dbReference type="GO" id="GO:0006744">
    <property type="term" value="P:ubiquinone biosynthetic process"/>
    <property type="evidence" value="ECO:0007669"/>
    <property type="project" value="UniProtKB-UniPathway"/>
</dbReference>
<dbReference type="InterPro" id="IPR002938">
    <property type="entry name" value="FAD-bd"/>
</dbReference>
<keyword evidence="4" id="KW-0285">Flavoprotein</keyword>
<name>A0A432YYF6_9GAMM</name>
<evidence type="ECO:0000256" key="7">
    <source>
        <dbReference type="ARBA" id="ARBA00023033"/>
    </source>
</evidence>
<dbReference type="AlphaFoldDB" id="A0A432YYF6"/>
<dbReference type="OrthoDB" id="9769565at2"/>
<dbReference type="PRINTS" id="PR00420">
    <property type="entry name" value="RNGMNOXGNASE"/>
</dbReference>
<organism evidence="9 10">
    <name type="scientific">Idiomarina ramblicola</name>
    <dbReference type="NCBI Taxonomy" id="263724"/>
    <lineage>
        <taxon>Bacteria</taxon>
        <taxon>Pseudomonadati</taxon>
        <taxon>Pseudomonadota</taxon>
        <taxon>Gammaproteobacteria</taxon>
        <taxon>Alteromonadales</taxon>
        <taxon>Idiomarinaceae</taxon>
        <taxon>Idiomarina</taxon>
    </lineage>
</organism>
<evidence type="ECO:0000256" key="1">
    <source>
        <dbReference type="ARBA" id="ARBA00001974"/>
    </source>
</evidence>
<sequence>MKRLKVDSVIIGGGMIGLALACGLARRGQQVAVIERHKQPELPQQPALRVSALSHRSRSLLKGLDVWSKVEGFRTGPYQAMHVWDKDNAATIHFDAKEVNQQDIGAIAENAVVEHFLWQVAEEAGVHIIEAEKWQLRTPVSEQQEHPNDPVRLMTNDYEIDAGMLFGADGARSRVRQLADLPITFWDYEQQGIVANIRTEQPHQGVARQVFLPSGPLALLPTYDSHLCSIVWSADTEVAAELMALADNPEKFAWRVQIASDNVLGHCQLDSEVAAFPLRMQYARQWYAGSTVLMGDAAHSIHPLAGQGANLGFADVDTWLRLLDEGLTGQRLFAAYQRERKADSLVMISAMEAFKCGFGSSNPALKLIRAAAFALPAAIAPVKRKFVQKALGY</sequence>
<dbReference type="PANTHER" id="PTHR43876:SF7">
    <property type="entry name" value="UBIQUINONE BIOSYNTHESIS MONOOXYGENASE COQ6, MITOCHONDRIAL"/>
    <property type="match status" value="1"/>
</dbReference>
<dbReference type="InterPro" id="IPR018168">
    <property type="entry name" value="Ubi_Hdrlase_CS"/>
</dbReference>
<evidence type="ECO:0000256" key="4">
    <source>
        <dbReference type="ARBA" id="ARBA00022630"/>
    </source>
</evidence>
<dbReference type="EMBL" id="PIQC01000006">
    <property type="protein sequence ID" value="RUO68434.1"/>
    <property type="molecule type" value="Genomic_DNA"/>
</dbReference>
<dbReference type="Gene3D" id="3.50.50.60">
    <property type="entry name" value="FAD/NAD(P)-binding domain"/>
    <property type="match status" value="2"/>
</dbReference>
<keyword evidence="6" id="KW-0560">Oxidoreductase</keyword>
<evidence type="ECO:0000313" key="9">
    <source>
        <dbReference type="EMBL" id="RUO68434.1"/>
    </source>
</evidence>
<dbReference type="Proteomes" id="UP000288058">
    <property type="component" value="Unassembled WGS sequence"/>
</dbReference>
<keyword evidence="7" id="KW-0503">Monooxygenase</keyword>
<dbReference type="InterPro" id="IPR036188">
    <property type="entry name" value="FAD/NAD-bd_sf"/>
</dbReference>
<dbReference type="GO" id="GO:0019168">
    <property type="term" value="F:2-polyprenylphenol 6-hydroxylase activity"/>
    <property type="evidence" value="ECO:0007669"/>
    <property type="project" value="TreeGrafter"/>
</dbReference>
<evidence type="ECO:0000256" key="3">
    <source>
        <dbReference type="ARBA" id="ARBA00005349"/>
    </source>
</evidence>
<dbReference type="GO" id="GO:0071949">
    <property type="term" value="F:FAD binding"/>
    <property type="evidence" value="ECO:0007669"/>
    <property type="project" value="InterPro"/>
</dbReference>
<dbReference type="InterPro" id="IPR010971">
    <property type="entry name" value="UbiH/COQ6"/>
</dbReference>
<comment type="pathway">
    <text evidence="2">Cofactor biosynthesis; ubiquinone biosynthesis.</text>
</comment>
<evidence type="ECO:0000256" key="2">
    <source>
        <dbReference type="ARBA" id="ARBA00004749"/>
    </source>
</evidence>
<keyword evidence="5" id="KW-0274">FAD</keyword>
<keyword evidence="10" id="KW-1185">Reference proteome</keyword>
<dbReference type="SUPFAM" id="SSF51905">
    <property type="entry name" value="FAD/NAD(P)-binding domain"/>
    <property type="match status" value="1"/>
</dbReference>
<accession>A0A432YYF6</accession>
<dbReference type="Pfam" id="PF01494">
    <property type="entry name" value="FAD_binding_3"/>
    <property type="match status" value="1"/>
</dbReference>
<feature type="domain" description="FAD-binding" evidence="8">
    <location>
        <begin position="6"/>
        <end position="342"/>
    </location>
</feature>
<evidence type="ECO:0000313" key="10">
    <source>
        <dbReference type="Proteomes" id="UP000288058"/>
    </source>
</evidence>
<dbReference type="InterPro" id="IPR051205">
    <property type="entry name" value="UbiH/COQ6_monooxygenase"/>
</dbReference>
<dbReference type="UniPathway" id="UPA00232"/>
<comment type="cofactor">
    <cofactor evidence="1">
        <name>FAD</name>
        <dbReference type="ChEBI" id="CHEBI:57692"/>
    </cofactor>
</comment>
<proteinExistence type="inferred from homology"/>
<gene>
    <name evidence="9" type="ORF">CWI78_09465</name>
</gene>
<reference evidence="10" key="1">
    <citation type="journal article" date="2018" name="Front. Microbiol.">
        <title>Genome-Based Analysis Reveals the Taxonomy and Diversity of the Family Idiomarinaceae.</title>
        <authorList>
            <person name="Liu Y."/>
            <person name="Lai Q."/>
            <person name="Shao Z."/>
        </authorList>
    </citation>
    <scope>NUCLEOTIDE SEQUENCE [LARGE SCALE GENOMIC DNA]</scope>
    <source>
        <strain evidence="10">R22</strain>
    </source>
</reference>
<dbReference type="PROSITE" id="PS51257">
    <property type="entry name" value="PROKAR_LIPOPROTEIN"/>
    <property type="match status" value="1"/>
</dbReference>
<comment type="similarity">
    <text evidence="3">Belongs to the UbiH/COQ6 family.</text>
</comment>
<dbReference type="PROSITE" id="PS01304">
    <property type="entry name" value="UBIH"/>
    <property type="match status" value="1"/>
</dbReference>
<dbReference type="RefSeq" id="WP_126782522.1">
    <property type="nucleotide sequence ID" value="NZ_PIQC01000006.1"/>
</dbReference>
<dbReference type="PANTHER" id="PTHR43876">
    <property type="entry name" value="UBIQUINONE BIOSYNTHESIS MONOOXYGENASE COQ6, MITOCHONDRIAL"/>
    <property type="match status" value="1"/>
</dbReference>
<evidence type="ECO:0000256" key="6">
    <source>
        <dbReference type="ARBA" id="ARBA00023002"/>
    </source>
</evidence>
<evidence type="ECO:0000259" key="8">
    <source>
        <dbReference type="Pfam" id="PF01494"/>
    </source>
</evidence>
<evidence type="ECO:0000256" key="5">
    <source>
        <dbReference type="ARBA" id="ARBA00022827"/>
    </source>
</evidence>